<comment type="caution">
    <text evidence="1">The sequence shown here is derived from an EMBL/GenBank/DDBJ whole genome shotgun (WGS) entry which is preliminary data.</text>
</comment>
<evidence type="ECO:0000313" key="2">
    <source>
        <dbReference type="Proteomes" id="UP000637074"/>
    </source>
</evidence>
<name>A0ABQ3N7F3_9BACI</name>
<dbReference type="RefSeq" id="WP_191274917.1">
    <property type="nucleotide sequence ID" value="NZ_BNDS01000016.1"/>
</dbReference>
<gene>
    <name evidence="1" type="ORF">AM1BK_34560</name>
</gene>
<accession>A0ABQ3N7F3</accession>
<sequence>MHIINQQEIEKLIEIMRSKLDESNSIIIEDEGLSAILKYCLFLQQYALDIVTNSSFTYEDILYSEYYWFANFKNMYFSKAGYDAGIEQQEFLLMEKLSYELDGEIEWDFIEKLCRIE</sequence>
<keyword evidence="2" id="KW-1185">Reference proteome</keyword>
<evidence type="ECO:0000313" key="1">
    <source>
        <dbReference type="EMBL" id="GHH99913.1"/>
    </source>
</evidence>
<dbReference type="Proteomes" id="UP000637074">
    <property type="component" value="Unassembled WGS sequence"/>
</dbReference>
<reference evidence="1 2" key="1">
    <citation type="journal article" date="2022" name="Int. J. Syst. Evol. Microbiol.">
        <title>Neobacillus kokaensis sp. nov., isolated from soil.</title>
        <authorList>
            <person name="Yuki K."/>
            <person name="Matsubara H."/>
            <person name="Yamaguchi S."/>
        </authorList>
    </citation>
    <scope>NUCLEOTIDE SEQUENCE [LARGE SCALE GENOMIC DNA]</scope>
    <source>
        <strain evidence="1 2">LOB 377</strain>
    </source>
</reference>
<dbReference type="EMBL" id="BNDS01000016">
    <property type="protein sequence ID" value="GHH99913.1"/>
    <property type="molecule type" value="Genomic_DNA"/>
</dbReference>
<protein>
    <submittedName>
        <fullName evidence="1">Uncharacterized protein</fullName>
    </submittedName>
</protein>
<organism evidence="1 2">
    <name type="scientific">Neobacillus kokaensis</name>
    <dbReference type="NCBI Taxonomy" id="2759023"/>
    <lineage>
        <taxon>Bacteria</taxon>
        <taxon>Bacillati</taxon>
        <taxon>Bacillota</taxon>
        <taxon>Bacilli</taxon>
        <taxon>Bacillales</taxon>
        <taxon>Bacillaceae</taxon>
        <taxon>Neobacillus</taxon>
    </lineage>
</organism>
<proteinExistence type="predicted"/>